<organism evidence="9 10">
    <name type="scientific">Phialemonium thermophilum</name>
    <dbReference type="NCBI Taxonomy" id="223376"/>
    <lineage>
        <taxon>Eukaryota</taxon>
        <taxon>Fungi</taxon>
        <taxon>Dikarya</taxon>
        <taxon>Ascomycota</taxon>
        <taxon>Pezizomycotina</taxon>
        <taxon>Sordariomycetes</taxon>
        <taxon>Sordariomycetidae</taxon>
        <taxon>Cephalothecales</taxon>
        <taxon>Cephalothecaceae</taxon>
        <taxon>Phialemonium</taxon>
    </lineage>
</organism>
<dbReference type="Pfam" id="PF00172">
    <property type="entry name" value="Zn_clus"/>
    <property type="match status" value="1"/>
</dbReference>
<dbReference type="PANTHER" id="PTHR31944:SF130">
    <property type="entry name" value="ZN(II)2CYS6 TRANSCRIPTION FACTO (EUROFUNG)"/>
    <property type="match status" value="1"/>
</dbReference>
<accession>A0ABR3VSX1</accession>
<dbReference type="CDD" id="cd12148">
    <property type="entry name" value="fungal_TF_MHR"/>
    <property type="match status" value="1"/>
</dbReference>
<name>A0ABR3VSX1_9PEZI</name>
<keyword evidence="2" id="KW-0862">Zinc</keyword>
<dbReference type="PANTHER" id="PTHR31944">
    <property type="entry name" value="HEME-RESPONSIVE ZINC FINGER TRANSCRIPTION FACTOR HAP1"/>
    <property type="match status" value="1"/>
</dbReference>
<feature type="region of interest" description="Disordered" evidence="7">
    <location>
        <begin position="117"/>
        <end position="143"/>
    </location>
</feature>
<dbReference type="EMBL" id="JAZHXJ010001488">
    <property type="protein sequence ID" value="KAL1844749.1"/>
    <property type="molecule type" value="Genomic_DNA"/>
</dbReference>
<keyword evidence="5" id="KW-0804">Transcription</keyword>
<reference evidence="9 10" key="1">
    <citation type="journal article" date="2024" name="Commun. Biol.">
        <title>Comparative genomic analysis of thermophilic fungi reveals convergent evolutionary adaptations and gene losses.</title>
        <authorList>
            <person name="Steindorff A.S."/>
            <person name="Aguilar-Pontes M.V."/>
            <person name="Robinson A.J."/>
            <person name="Andreopoulos B."/>
            <person name="LaButti K."/>
            <person name="Kuo A."/>
            <person name="Mondo S."/>
            <person name="Riley R."/>
            <person name="Otillar R."/>
            <person name="Haridas S."/>
            <person name="Lipzen A."/>
            <person name="Grimwood J."/>
            <person name="Schmutz J."/>
            <person name="Clum A."/>
            <person name="Reid I.D."/>
            <person name="Moisan M.C."/>
            <person name="Butler G."/>
            <person name="Nguyen T.T.M."/>
            <person name="Dewar K."/>
            <person name="Conant G."/>
            <person name="Drula E."/>
            <person name="Henrissat B."/>
            <person name="Hansel C."/>
            <person name="Singer S."/>
            <person name="Hutchinson M.I."/>
            <person name="de Vries R.P."/>
            <person name="Natvig D.O."/>
            <person name="Powell A.J."/>
            <person name="Tsang A."/>
            <person name="Grigoriev I.V."/>
        </authorList>
    </citation>
    <scope>NUCLEOTIDE SEQUENCE [LARGE SCALE GENOMIC DNA]</scope>
    <source>
        <strain evidence="9 10">ATCC 24622</strain>
    </source>
</reference>
<dbReference type="Proteomes" id="UP001586593">
    <property type="component" value="Unassembled WGS sequence"/>
</dbReference>
<proteinExistence type="predicted"/>
<evidence type="ECO:0000256" key="3">
    <source>
        <dbReference type="ARBA" id="ARBA00023015"/>
    </source>
</evidence>
<feature type="compositionally biased region" description="Polar residues" evidence="7">
    <location>
        <begin position="703"/>
        <end position="731"/>
    </location>
</feature>
<dbReference type="Pfam" id="PF04082">
    <property type="entry name" value="Fungal_trans"/>
    <property type="match status" value="1"/>
</dbReference>
<evidence type="ECO:0000259" key="8">
    <source>
        <dbReference type="PROSITE" id="PS50048"/>
    </source>
</evidence>
<evidence type="ECO:0000256" key="4">
    <source>
        <dbReference type="ARBA" id="ARBA00023125"/>
    </source>
</evidence>
<keyword evidence="4" id="KW-0238">DNA-binding</keyword>
<dbReference type="InterPro" id="IPR001138">
    <property type="entry name" value="Zn2Cys6_DnaBD"/>
</dbReference>
<keyword evidence="1" id="KW-0479">Metal-binding</keyword>
<keyword evidence="10" id="KW-1185">Reference proteome</keyword>
<dbReference type="InterPro" id="IPR007219">
    <property type="entry name" value="XnlR_reg_dom"/>
</dbReference>
<feature type="domain" description="Zn(2)-C6 fungal-type" evidence="8">
    <location>
        <begin position="42"/>
        <end position="73"/>
    </location>
</feature>
<dbReference type="SMART" id="SM00906">
    <property type="entry name" value="Fungal_trans"/>
    <property type="match status" value="1"/>
</dbReference>
<feature type="region of interest" description="Disordered" evidence="7">
    <location>
        <begin position="697"/>
        <end position="738"/>
    </location>
</feature>
<dbReference type="Gene3D" id="4.10.240.10">
    <property type="entry name" value="Zn(2)-C6 fungal-type DNA-binding domain"/>
    <property type="match status" value="1"/>
</dbReference>
<feature type="compositionally biased region" description="Basic and acidic residues" evidence="7">
    <location>
        <begin position="22"/>
        <end position="31"/>
    </location>
</feature>
<evidence type="ECO:0000313" key="10">
    <source>
        <dbReference type="Proteomes" id="UP001586593"/>
    </source>
</evidence>
<evidence type="ECO:0000256" key="1">
    <source>
        <dbReference type="ARBA" id="ARBA00022723"/>
    </source>
</evidence>
<dbReference type="InterPro" id="IPR051430">
    <property type="entry name" value="Fungal_TF_Env_Response"/>
</dbReference>
<sequence length="795" mass="89624">MSEAGASDAHSSPRADPTSLRGSERPDDRERPHRKRPRVRLSCLECRRRKLSCGRGKPCARCLKSGTPERCVYEIQLGRPPSRKESFGLPSSSSEDRLHDRIQHLEDELSKLKDALSRQGGYDGGHTRERLLSPGGQPSRNDSATIEVALPSSLSQFHHDDNIPDKDEFSFFRGEDLQTRFFGPHNACMAFSQLTELAPFMRETAEEWLKPLHIAQNPKDRATRGVERERRYQEPAPELEALLPSKSATDALVSVYLDQFEQLHRIVHVPSFQRDYAGFWDPARPRCAALTALVLSMLSISSCMNSGPLPSKFAGMASCSHKTAETWIVACEEWYQRQSQKHRKLIHHQIALLLYLTKRVNTVKKKRFWTESGVLAREGIVLGLHLDPARLPNAQISPFHQEMRRRLWATIQEFDLQAAFDNGSPMLDGPANFDVDPPRNLHDEDFDEDSTDLPPSRPIAEYTAASYQNLARWTLPLRLEISRLLSRPRGEIEYEEAVRYTDRIMQEIDALPSWDASGQAAAVEGAKKPLLATSLLQIQLLQYLFPLHLPFLRMRKANARYQFSETIYYNAARDIVLLHETLMQHGVQTLNFLRDDALTLAVNLCSVAMLSSLGSRSLMAINSQLTLALLEKCLAMKEDHILRCGNNEPWGYSLMCAAYGLLEVHLGCKDRHTAKAACAERFINLHYRVLAGREPPISRQRQDVSGATSSRHTLPDSASQRRLTTSRSAPYTPTPWWLPNGEPASDVITAQAAACAVPQAGQFHHQVLPVNPNFTMELLGVNLNELWADTFEGLP</sequence>
<dbReference type="PROSITE" id="PS50048">
    <property type="entry name" value="ZN2_CY6_FUNGAL_2"/>
    <property type="match status" value="1"/>
</dbReference>
<gene>
    <name evidence="9" type="ORF">VTK73DRAFT_1856</name>
</gene>
<evidence type="ECO:0000256" key="2">
    <source>
        <dbReference type="ARBA" id="ARBA00022833"/>
    </source>
</evidence>
<evidence type="ECO:0000256" key="6">
    <source>
        <dbReference type="ARBA" id="ARBA00023242"/>
    </source>
</evidence>
<keyword evidence="6" id="KW-0539">Nucleus</keyword>
<dbReference type="PROSITE" id="PS00463">
    <property type="entry name" value="ZN2_CY6_FUNGAL_1"/>
    <property type="match status" value="1"/>
</dbReference>
<protein>
    <recommendedName>
        <fullName evidence="8">Zn(2)-C6 fungal-type domain-containing protein</fullName>
    </recommendedName>
</protein>
<evidence type="ECO:0000256" key="5">
    <source>
        <dbReference type="ARBA" id="ARBA00023163"/>
    </source>
</evidence>
<feature type="region of interest" description="Disordered" evidence="7">
    <location>
        <begin position="427"/>
        <end position="455"/>
    </location>
</feature>
<dbReference type="SUPFAM" id="SSF57701">
    <property type="entry name" value="Zn2/Cys6 DNA-binding domain"/>
    <property type="match status" value="1"/>
</dbReference>
<dbReference type="InterPro" id="IPR036864">
    <property type="entry name" value="Zn2-C6_fun-type_DNA-bd_sf"/>
</dbReference>
<keyword evidence="3" id="KW-0805">Transcription regulation</keyword>
<comment type="caution">
    <text evidence="9">The sequence shown here is derived from an EMBL/GenBank/DDBJ whole genome shotgun (WGS) entry which is preliminary data.</text>
</comment>
<feature type="region of interest" description="Disordered" evidence="7">
    <location>
        <begin position="1"/>
        <end position="37"/>
    </location>
</feature>
<dbReference type="CDD" id="cd00067">
    <property type="entry name" value="GAL4"/>
    <property type="match status" value="1"/>
</dbReference>
<evidence type="ECO:0000256" key="7">
    <source>
        <dbReference type="SAM" id="MobiDB-lite"/>
    </source>
</evidence>
<evidence type="ECO:0000313" key="9">
    <source>
        <dbReference type="EMBL" id="KAL1844749.1"/>
    </source>
</evidence>
<dbReference type="SMART" id="SM00066">
    <property type="entry name" value="GAL4"/>
    <property type="match status" value="1"/>
</dbReference>